<name>A0ABV1X2G2_9ACTN</name>
<gene>
    <name evidence="2" type="ORF">ABT404_27660</name>
</gene>
<dbReference type="EMBL" id="JBEPEK010000228">
    <property type="protein sequence ID" value="MER7183204.1"/>
    <property type="molecule type" value="Genomic_DNA"/>
</dbReference>
<dbReference type="PANTHER" id="PTHR33164">
    <property type="entry name" value="TRANSCRIPTIONAL REGULATOR, MARR FAMILY"/>
    <property type="match status" value="1"/>
</dbReference>
<comment type="caution">
    <text evidence="2">The sequence shown here is derived from an EMBL/GenBank/DDBJ whole genome shotgun (WGS) entry which is preliminary data.</text>
</comment>
<dbReference type="Proteomes" id="UP001474181">
    <property type="component" value="Unassembled WGS sequence"/>
</dbReference>
<accession>A0ABV1X2G2</accession>
<dbReference type="Pfam" id="PF12802">
    <property type="entry name" value="MarR_2"/>
    <property type="match status" value="1"/>
</dbReference>
<protein>
    <submittedName>
        <fullName evidence="2">MarR family winged helix-turn-helix transcriptional regulator</fullName>
    </submittedName>
</protein>
<evidence type="ECO:0000313" key="3">
    <source>
        <dbReference type="Proteomes" id="UP001474181"/>
    </source>
</evidence>
<dbReference type="InterPro" id="IPR000835">
    <property type="entry name" value="HTH_MarR-typ"/>
</dbReference>
<dbReference type="Gene3D" id="1.10.10.10">
    <property type="entry name" value="Winged helix-like DNA-binding domain superfamily/Winged helix DNA-binding domain"/>
    <property type="match status" value="1"/>
</dbReference>
<dbReference type="RefSeq" id="WP_350784311.1">
    <property type="nucleotide sequence ID" value="NZ_JBEPEK010000228.1"/>
</dbReference>
<reference evidence="2 3" key="1">
    <citation type="submission" date="2024-06" db="EMBL/GenBank/DDBJ databases">
        <title>The Natural Products Discovery Center: Release of the First 8490 Sequenced Strains for Exploring Actinobacteria Biosynthetic Diversity.</title>
        <authorList>
            <person name="Kalkreuter E."/>
            <person name="Kautsar S.A."/>
            <person name="Yang D."/>
            <person name="Bader C.D."/>
            <person name="Teijaro C.N."/>
            <person name="Fluegel L."/>
            <person name="Davis C.M."/>
            <person name="Simpson J.R."/>
            <person name="Lauterbach L."/>
            <person name="Steele A.D."/>
            <person name="Gui C."/>
            <person name="Meng S."/>
            <person name="Li G."/>
            <person name="Viehrig K."/>
            <person name="Ye F."/>
            <person name="Su P."/>
            <person name="Kiefer A.F."/>
            <person name="Nichols A."/>
            <person name="Cepeda A.J."/>
            <person name="Yan W."/>
            <person name="Fan B."/>
            <person name="Jiang Y."/>
            <person name="Adhikari A."/>
            <person name="Zheng C.-J."/>
            <person name="Schuster L."/>
            <person name="Cowan T.M."/>
            <person name="Smanski M.J."/>
            <person name="Chevrette M.G."/>
            <person name="De Carvalho L.P.S."/>
            <person name="Shen B."/>
        </authorList>
    </citation>
    <scope>NUCLEOTIDE SEQUENCE [LARGE SCALE GENOMIC DNA]</scope>
    <source>
        <strain evidence="2 3">NPDC000234</strain>
    </source>
</reference>
<dbReference type="InterPro" id="IPR036388">
    <property type="entry name" value="WH-like_DNA-bd_sf"/>
</dbReference>
<dbReference type="InterPro" id="IPR039422">
    <property type="entry name" value="MarR/SlyA-like"/>
</dbReference>
<evidence type="ECO:0000259" key="1">
    <source>
        <dbReference type="PROSITE" id="PS50995"/>
    </source>
</evidence>
<organism evidence="2 3">
    <name type="scientific">Streptomyces hyaluromycini</name>
    <dbReference type="NCBI Taxonomy" id="1377993"/>
    <lineage>
        <taxon>Bacteria</taxon>
        <taxon>Bacillati</taxon>
        <taxon>Actinomycetota</taxon>
        <taxon>Actinomycetes</taxon>
        <taxon>Kitasatosporales</taxon>
        <taxon>Streptomycetaceae</taxon>
        <taxon>Streptomyces</taxon>
    </lineage>
</organism>
<dbReference type="SMART" id="SM00347">
    <property type="entry name" value="HTH_MARR"/>
    <property type="match status" value="1"/>
</dbReference>
<dbReference type="PANTHER" id="PTHR33164:SF99">
    <property type="entry name" value="MARR FAMILY REGULATORY PROTEIN"/>
    <property type="match status" value="1"/>
</dbReference>
<sequence>MDQERLDERETRAWIAFQRMRIEVNEVLARRLARDFGLTEADFVILLRLSRSPEYRLRARDMAVALHWERSRLSRQVSRMEARGTVTRAPSEGDARGYDVVLTDAGRVAFQAAWPAWVEGIRHCFADVLSGEQLDALTGIAEAIDAHYSAQHCSGAETIDSHYSSALPGNAERPGAG</sequence>
<keyword evidence="3" id="KW-1185">Reference proteome</keyword>
<evidence type="ECO:0000313" key="2">
    <source>
        <dbReference type="EMBL" id="MER7183204.1"/>
    </source>
</evidence>
<dbReference type="InterPro" id="IPR036390">
    <property type="entry name" value="WH_DNA-bd_sf"/>
</dbReference>
<dbReference type="PROSITE" id="PS50995">
    <property type="entry name" value="HTH_MARR_2"/>
    <property type="match status" value="1"/>
</dbReference>
<dbReference type="SUPFAM" id="SSF46785">
    <property type="entry name" value="Winged helix' DNA-binding domain"/>
    <property type="match status" value="1"/>
</dbReference>
<proteinExistence type="predicted"/>
<feature type="domain" description="HTH marR-type" evidence="1">
    <location>
        <begin position="1"/>
        <end position="146"/>
    </location>
</feature>